<reference evidence="2 3" key="1">
    <citation type="submission" date="2024-01" db="EMBL/GenBank/DDBJ databases">
        <title>Genome assemblies of Stephania.</title>
        <authorList>
            <person name="Yang L."/>
        </authorList>
    </citation>
    <scope>NUCLEOTIDE SEQUENCE [LARGE SCALE GENOMIC DNA]</scope>
    <source>
        <strain evidence="2">YNDBR</strain>
        <tissue evidence="2">Leaf</tissue>
    </source>
</reference>
<protein>
    <submittedName>
        <fullName evidence="2">Uncharacterized protein</fullName>
    </submittedName>
</protein>
<feature type="region of interest" description="Disordered" evidence="1">
    <location>
        <begin position="1"/>
        <end position="29"/>
    </location>
</feature>
<gene>
    <name evidence="2" type="ORF">Syun_011453</name>
</gene>
<proteinExistence type="predicted"/>
<comment type="caution">
    <text evidence="2">The sequence shown here is derived from an EMBL/GenBank/DDBJ whole genome shotgun (WGS) entry which is preliminary data.</text>
</comment>
<dbReference type="EMBL" id="JBBNAF010000005">
    <property type="protein sequence ID" value="KAK9142053.1"/>
    <property type="molecule type" value="Genomic_DNA"/>
</dbReference>
<organism evidence="2 3">
    <name type="scientific">Stephania yunnanensis</name>
    <dbReference type="NCBI Taxonomy" id="152371"/>
    <lineage>
        <taxon>Eukaryota</taxon>
        <taxon>Viridiplantae</taxon>
        <taxon>Streptophyta</taxon>
        <taxon>Embryophyta</taxon>
        <taxon>Tracheophyta</taxon>
        <taxon>Spermatophyta</taxon>
        <taxon>Magnoliopsida</taxon>
        <taxon>Ranunculales</taxon>
        <taxon>Menispermaceae</taxon>
        <taxon>Menispermoideae</taxon>
        <taxon>Cissampelideae</taxon>
        <taxon>Stephania</taxon>
    </lineage>
</organism>
<dbReference type="AlphaFoldDB" id="A0AAP0JYT4"/>
<evidence type="ECO:0000313" key="2">
    <source>
        <dbReference type="EMBL" id="KAK9142053.1"/>
    </source>
</evidence>
<sequence>MRGRRIRRPADNSGGQVRRRSANDNNDGVDAVELIGGELAKAGRITRGCTDDAAGADDGQLTRRRRLGRSVAANQSLW</sequence>
<evidence type="ECO:0000313" key="3">
    <source>
        <dbReference type="Proteomes" id="UP001420932"/>
    </source>
</evidence>
<keyword evidence="3" id="KW-1185">Reference proteome</keyword>
<dbReference type="Proteomes" id="UP001420932">
    <property type="component" value="Unassembled WGS sequence"/>
</dbReference>
<accession>A0AAP0JYT4</accession>
<evidence type="ECO:0000256" key="1">
    <source>
        <dbReference type="SAM" id="MobiDB-lite"/>
    </source>
</evidence>
<name>A0AAP0JYT4_9MAGN</name>